<dbReference type="CDD" id="cd02068">
    <property type="entry name" value="radical_SAM_B12_BD"/>
    <property type="match status" value="1"/>
</dbReference>
<keyword evidence="8" id="KW-0472">Membrane</keyword>
<dbReference type="SFLD" id="SFLDS00029">
    <property type="entry name" value="Radical_SAM"/>
    <property type="match status" value="1"/>
</dbReference>
<evidence type="ECO:0000256" key="8">
    <source>
        <dbReference type="SAM" id="Phobius"/>
    </source>
</evidence>
<protein>
    <submittedName>
        <fullName evidence="11">B12-binding domain-containing radical SAM protein</fullName>
    </submittedName>
</protein>
<keyword evidence="4" id="KW-0949">S-adenosyl-L-methionine</keyword>
<dbReference type="PANTHER" id="PTHR43409:SF7">
    <property type="entry name" value="BLL1977 PROTEIN"/>
    <property type="match status" value="1"/>
</dbReference>
<dbReference type="GO" id="GO:0005829">
    <property type="term" value="C:cytosol"/>
    <property type="evidence" value="ECO:0007669"/>
    <property type="project" value="TreeGrafter"/>
</dbReference>
<accession>A0A660SLT6</accession>
<dbReference type="Gene3D" id="3.80.30.20">
    <property type="entry name" value="tm_1862 like domain"/>
    <property type="match status" value="1"/>
</dbReference>
<comment type="caution">
    <text evidence="11">The sequence shown here is derived from an EMBL/GenBank/DDBJ whole genome shotgun (WGS) entry which is preliminary data.</text>
</comment>
<dbReference type="SFLD" id="SFLDG01082">
    <property type="entry name" value="B12-binding_domain_containing"/>
    <property type="match status" value="1"/>
</dbReference>
<evidence type="ECO:0000256" key="2">
    <source>
        <dbReference type="ARBA" id="ARBA00022603"/>
    </source>
</evidence>
<dbReference type="GO" id="GO:0031419">
    <property type="term" value="F:cobalamin binding"/>
    <property type="evidence" value="ECO:0007669"/>
    <property type="project" value="InterPro"/>
</dbReference>
<dbReference type="Proteomes" id="UP000268469">
    <property type="component" value="Unassembled WGS sequence"/>
</dbReference>
<dbReference type="SMART" id="SM00729">
    <property type="entry name" value="Elp3"/>
    <property type="match status" value="1"/>
</dbReference>
<comment type="cofactor">
    <cofactor evidence="1">
        <name>[4Fe-4S] cluster</name>
        <dbReference type="ChEBI" id="CHEBI:49883"/>
    </cofactor>
</comment>
<evidence type="ECO:0000256" key="4">
    <source>
        <dbReference type="ARBA" id="ARBA00022691"/>
    </source>
</evidence>
<dbReference type="PROSITE" id="PS51332">
    <property type="entry name" value="B12_BINDING"/>
    <property type="match status" value="1"/>
</dbReference>
<dbReference type="AlphaFoldDB" id="A0A660SLT6"/>
<dbReference type="SFLD" id="SFLDG01123">
    <property type="entry name" value="methyltransferase_(Class_B)"/>
    <property type="match status" value="1"/>
</dbReference>
<dbReference type="GO" id="GO:0051539">
    <property type="term" value="F:4 iron, 4 sulfur cluster binding"/>
    <property type="evidence" value="ECO:0007669"/>
    <property type="project" value="UniProtKB-KW"/>
</dbReference>
<dbReference type="PANTHER" id="PTHR43409">
    <property type="entry name" value="ANAEROBIC MAGNESIUM-PROTOPORPHYRIN IX MONOMETHYL ESTER CYCLASE-RELATED"/>
    <property type="match status" value="1"/>
</dbReference>
<evidence type="ECO:0000313" key="11">
    <source>
        <dbReference type="EMBL" id="RKX70910.1"/>
    </source>
</evidence>
<evidence type="ECO:0000256" key="1">
    <source>
        <dbReference type="ARBA" id="ARBA00001966"/>
    </source>
</evidence>
<dbReference type="PROSITE" id="PS51918">
    <property type="entry name" value="RADICAL_SAM"/>
    <property type="match status" value="1"/>
</dbReference>
<reference evidence="11 12" key="1">
    <citation type="submission" date="2018-06" db="EMBL/GenBank/DDBJ databases">
        <title>Extensive metabolic versatility and redundancy in microbially diverse, dynamic hydrothermal sediments.</title>
        <authorList>
            <person name="Dombrowski N."/>
            <person name="Teske A."/>
            <person name="Baker B.J."/>
        </authorList>
    </citation>
    <scope>NUCLEOTIDE SEQUENCE [LARGE SCALE GENOMIC DNA]</scope>
    <source>
        <strain evidence="11">B36_G15</strain>
    </source>
</reference>
<dbReference type="InterPro" id="IPR034466">
    <property type="entry name" value="Methyltransferase_Class_B"/>
</dbReference>
<dbReference type="Pfam" id="PF04055">
    <property type="entry name" value="Radical_SAM"/>
    <property type="match status" value="1"/>
</dbReference>
<dbReference type="Gene3D" id="3.40.50.280">
    <property type="entry name" value="Cobalamin-binding domain"/>
    <property type="match status" value="1"/>
</dbReference>
<evidence type="ECO:0000259" key="10">
    <source>
        <dbReference type="PROSITE" id="PS51918"/>
    </source>
</evidence>
<dbReference type="InterPro" id="IPR051198">
    <property type="entry name" value="BchE-like"/>
</dbReference>
<feature type="transmembrane region" description="Helical" evidence="8">
    <location>
        <begin position="403"/>
        <end position="421"/>
    </location>
</feature>
<feature type="domain" description="B12-binding" evidence="9">
    <location>
        <begin position="47"/>
        <end position="132"/>
    </location>
</feature>
<dbReference type="InterPro" id="IPR006158">
    <property type="entry name" value="Cobalamin-bd"/>
</dbReference>
<gene>
    <name evidence="11" type="ORF">DRP53_03420</name>
</gene>
<keyword evidence="8" id="KW-1133">Transmembrane helix</keyword>
<dbReference type="EMBL" id="QNBE01000023">
    <property type="protein sequence ID" value="RKX70910.1"/>
    <property type="molecule type" value="Genomic_DNA"/>
</dbReference>
<keyword evidence="5" id="KW-0479">Metal-binding</keyword>
<evidence type="ECO:0000256" key="5">
    <source>
        <dbReference type="ARBA" id="ARBA00022723"/>
    </source>
</evidence>
<name>A0A660SLT6_UNCW3</name>
<dbReference type="InterPro" id="IPR058240">
    <property type="entry name" value="rSAM_sf"/>
</dbReference>
<dbReference type="InterPro" id="IPR006638">
    <property type="entry name" value="Elp3/MiaA/NifB-like_rSAM"/>
</dbReference>
<dbReference type="InterPro" id="IPR007197">
    <property type="entry name" value="rSAM"/>
</dbReference>
<keyword evidence="8" id="KW-0812">Transmembrane</keyword>
<evidence type="ECO:0000259" key="9">
    <source>
        <dbReference type="PROSITE" id="PS51332"/>
    </source>
</evidence>
<organism evidence="11 12">
    <name type="scientific">candidate division WOR-3 bacterium</name>
    <dbReference type="NCBI Taxonomy" id="2052148"/>
    <lineage>
        <taxon>Bacteria</taxon>
        <taxon>Bacteria division WOR-3</taxon>
    </lineage>
</organism>
<keyword evidence="7" id="KW-0411">Iron-sulfur</keyword>
<evidence type="ECO:0000256" key="6">
    <source>
        <dbReference type="ARBA" id="ARBA00023004"/>
    </source>
</evidence>
<sequence length="430" mass="49355">MRIKLIAPALAREKAKRLEGAAFQLPPLALPVIAGLTPPHHEIELLDENIEKIDFNSPADLVGITSMTSTAPRAYEIADRFRKLGAKVVMGGMHASALPEEALQHADSVVIGEAEGVWPRLLSDLERGELKPIYKNEQFPELKGLPRPRYDLLNSRRYTLTSVTHVSRGCPNACSFCTVTRFFGRRYRFRPIEDVIREVRGFKSRFVGFFDDNIAGSPPYAESLFDALKRERIMWASQASVAITKNRRLLKKAAESGCKGLFIGFESIHEEGIEEIHKPVNRKKDFYETIKILHDHGIVVMGSFIFGLDTDPPDICERTLDFVMESNIDLVQFCILTPFPGTPLYEKLKKEGRILHHDWSKYDIGNTVFRPKNFDPDELKEKVDWMWREFYSGRKIMTRILKLGKRFLFFAIPMLFLNYAFKRMVTLTQR</sequence>
<keyword evidence="6" id="KW-0408">Iron</keyword>
<evidence type="ECO:0000313" key="12">
    <source>
        <dbReference type="Proteomes" id="UP000268469"/>
    </source>
</evidence>
<proteinExistence type="predicted"/>
<keyword evidence="2" id="KW-0489">Methyltransferase</keyword>
<feature type="domain" description="Radical SAM core" evidence="10">
    <location>
        <begin position="154"/>
        <end position="375"/>
    </location>
</feature>
<dbReference type="GO" id="GO:0046872">
    <property type="term" value="F:metal ion binding"/>
    <property type="evidence" value="ECO:0007669"/>
    <property type="project" value="UniProtKB-KW"/>
</dbReference>
<evidence type="ECO:0000256" key="7">
    <source>
        <dbReference type="ARBA" id="ARBA00023014"/>
    </source>
</evidence>
<dbReference type="Pfam" id="PF02310">
    <property type="entry name" value="B12-binding"/>
    <property type="match status" value="1"/>
</dbReference>
<dbReference type="GO" id="GO:0003824">
    <property type="term" value="F:catalytic activity"/>
    <property type="evidence" value="ECO:0007669"/>
    <property type="project" value="InterPro"/>
</dbReference>
<dbReference type="InterPro" id="IPR023404">
    <property type="entry name" value="rSAM_horseshoe"/>
</dbReference>
<dbReference type="SUPFAM" id="SSF102114">
    <property type="entry name" value="Radical SAM enzymes"/>
    <property type="match status" value="1"/>
</dbReference>
<dbReference type="CDD" id="cd01335">
    <property type="entry name" value="Radical_SAM"/>
    <property type="match status" value="1"/>
</dbReference>
<keyword evidence="3" id="KW-0808">Transferase</keyword>
<evidence type="ECO:0000256" key="3">
    <source>
        <dbReference type="ARBA" id="ARBA00022679"/>
    </source>
</evidence>